<keyword evidence="1" id="KW-0732">Signal</keyword>
<evidence type="ECO:0000313" key="3">
    <source>
        <dbReference type="EMBL" id="CDW29701.1"/>
    </source>
</evidence>
<dbReference type="EMBL" id="HACA01012340">
    <property type="protein sequence ID" value="CDW29701.1"/>
    <property type="molecule type" value="Transcribed_RNA"/>
</dbReference>
<dbReference type="SMART" id="SM00409">
    <property type="entry name" value="IG"/>
    <property type="match status" value="1"/>
</dbReference>
<dbReference type="PANTHER" id="PTHR23278">
    <property type="entry name" value="SIDESTEP PROTEIN"/>
    <property type="match status" value="1"/>
</dbReference>
<dbReference type="OrthoDB" id="10006996at2759"/>
<proteinExistence type="predicted"/>
<name>A0A0K2TWD8_LEPSM</name>
<evidence type="ECO:0000256" key="1">
    <source>
        <dbReference type="SAM" id="SignalP"/>
    </source>
</evidence>
<dbReference type="InterPro" id="IPR007110">
    <property type="entry name" value="Ig-like_dom"/>
</dbReference>
<dbReference type="InterPro" id="IPR036179">
    <property type="entry name" value="Ig-like_dom_sf"/>
</dbReference>
<dbReference type="Pfam" id="PF07686">
    <property type="entry name" value="V-set"/>
    <property type="match status" value="1"/>
</dbReference>
<dbReference type="PANTHER" id="PTHR23278:SF19">
    <property type="entry name" value="OBSCURIN"/>
    <property type="match status" value="1"/>
</dbReference>
<feature type="chain" id="PRO_5005488160" evidence="1">
    <location>
        <begin position="28"/>
        <end position="179"/>
    </location>
</feature>
<accession>A0A0K2TWD8</accession>
<dbReference type="Gene3D" id="2.60.40.10">
    <property type="entry name" value="Immunoglobulins"/>
    <property type="match status" value="1"/>
</dbReference>
<dbReference type="InterPro" id="IPR013106">
    <property type="entry name" value="Ig_V-set"/>
</dbReference>
<dbReference type="AlphaFoldDB" id="A0A0K2TWD8"/>
<reference evidence="3" key="1">
    <citation type="submission" date="2014-05" db="EMBL/GenBank/DDBJ databases">
        <authorList>
            <person name="Chronopoulou M."/>
        </authorList>
    </citation>
    <scope>NUCLEOTIDE SEQUENCE</scope>
    <source>
        <tissue evidence="3">Whole organism</tissue>
    </source>
</reference>
<feature type="domain" description="Ig-like" evidence="2">
    <location>
        <begin position="8"/>
        <end position="140"/>
    </location>
</feature>
<organism evidence="3">
    <name type="scientific">Lepeophtheirus salmonis</name>
    <name type="common">Salmon louse</name>
    <name type="synonym">Caligus salmonis</name>
    <dbReference type="NCBI Taxonomy" id="72036"/>
    <lineage>
        <taxon>Eukaryota</taxon>
        <taxon>Metazoa</taxon>
        <taxon>Ecdysozoa</taxon>
        <taxon>Arthropoda</taxon>
        <taxon>Crustacea</taxon>
        <taxon>Multicrustacea</taxon>
        <taxon>Hexanauplia</taxon>
        <taxon>Copepoda</taxon>
        <taxon>Siphonostomatoida</taxon>
        <taxon>Caligidae</taxon>
        <taxon>Lepeophtheirus</taxon>
    </lineage>
</organism>
<dbReference type="InterPro" id="IPR003599">
    <property type="entry name" value="Ig_sub"/>
</dbReference>
<dbReference type="InterPro" id="IPR013783">
    <property type="entry name" value="Ig-like_fold"/>
</dbReference>
<sequence length="179" mass="20241">MQFVNFRPKMKSLIIGILFILLKSGASVEVENKVIAVEGGIAYLPCDIRPPNSEEQVYLVLWYRYDEGEPLYSYDSRSSSKLTGRRWSDDRGFGARAYFDIDTYPALLKIEDVRREETQSYRCRVDFKSAPTRNSLINLTVIVPPSTPTILNENGEDINFIAGPYEVGSTVILKCVTNG</sequence>
<feature type="non-terminal residue" evidence="3">
    <location>
        <position position="179"/>
    </location>
</feature>
<dbReference type="SUPFAM" id="SSF48726">
    <property type="entry name" value="Immunoglobulin"/>
    <property type="match status" value="1"/>
</dbReference>
<dbReference type="PROSITE" id="PS50835">
    <property type="entry name" value="IG_LIKE"/>
    <property type="match status" value="1"/>
</dbReference>
<protein>
    <submittedName>
        <fullName evidence="3">Nephrinlike [Megachile rotundata]</fullName>
    </submittedName>
</protein>
<evidence type="ECO:0000259" key="2">
    <source>
        <dbReference type="PROSITE" id="PS50835"/>
    </source>
</evidence>
<feature type="signal peptide" evidence="1">
    <location>
        <begin position="1"/>
        <end position="27"/>
    </location>
</feature>